<keyword evidence="2" id="KW-1185">Reference proteome</keyword>
<protein>
    <submittedName>
        <fullName evidence="1">Uncharacterized protein</fullName>
    </submittedName>
</protein>
<comment type="caution">
    <text evidence="1">The sequence shown here is derived from an EMBL/GenBank/DDBJ whole genome shotgun (WGS) entry which is preliminary data.</text>
</comment>
<dbReference type="Proteomes" id="UP000566813">
    <property type="component" value="Unassembled WGS sequence"/>
</dbReference>
<evidence type="ECO:0000313" key="1">
    <source>
        <dbReference type="EMBL" id="MBC2664928.1"/>
    </source>
</evidence>
<evidence type="ECO:0000313" key="2">
    <source>
        <dbReference type="Proteomes" id="UP000566813"/>
    </source>
</evidence>
<gene>
    <name evidence="1" type="ORF">H7F51_05310</name>
</gene>
<proteinExistence type="predicted"/>
<dbReference type="RefSeq" id="WP_185663179.1">
    <property type="nucleotide sequence ID" value="NZ_JACLAW010000003.1"/>
</dbReference>
<dbReference type="AlphaFoldDB" id="A0A7X1FQA5"/>
<accession>A0A7X1FQA5</accession>
<reference evidence="1 2" key="1">
    <citation type="submission" date="2020-08" db="EMBL/GenBank/DDBJ databases">
        <title>The genome sequence of type strain Novosphingobium flavum NBRC 111647.</title>
        <authorList>
            <person name="Liu Y."/>
        </authorList>
    </citation>
    <scope>NUCLEOTIDE SEQUENCE [LARGE SCALE GENOMIC DNA]</scope>
    <source>
        <strain evidence="1 2">NBRC 111647</strain>
    </source>
</reference>
<name>A0A7X1FQA5_9SPHN</name>
<dbReference type="EMBL" id="JACLAW010000003">
    <property type="protein sequence ID" value="MBC2664928.1"/>
    <property type="molecule type" value="Genomic_DNA"/>
</dbReference>
<sequence>MSEAAAADLSANCVTMFLKDPQPPEPGKGAVWMYGQDHFPAAEHWIESWLVTGEHTMMPGTPAGAEKIIHVGPDGHKGGPYPKYHHNADNLMIFTGTDPENPRDLGATVEFHLGEGESEQVFVFDEPRCIVIPRGVRHFPMIVTQFRRPFTITDILTAPTRTLAGTETDFTYETPA</sequence>
<organism evidence="1 2">
    <name type="scientific">Novosphingobium flavum</name>
    <dbReference type="NCBI Taxonomy" id="1778672"/>
    <lineage>
        <taxon>Bacteria</taxon>
        <taxon>Pseudomonadati</taxon>
        <taxon>Pseudomonadota</taxon>
        <taxon>Alphaproteobacteria</taxon>
        <taxon>Sphingomonadales</taxon>
        <taxon>Sphingomonadaceae</taxon>
        <taxon>Novosphingobium</taxon>
    </lineage>
</organism>